<dbReference type="EMBL" id="RXHU01000056">
    <property type="protein sequence ID" value="RTE08109.1"/>
    <property type="molecule type" value="Genomic_DNA"/>
</dbReference>
<dbReference type="GO" id="GO:0042802">
    <property type="term" value="F:identical protein binding"/>
    <property type="evidence" value="ECO:0007669"/>
    <property type="project" value="UniProtKB-ARBA"/>
</dbReference>
<dbReference type="OrthoDB" id="9794577at2"/>
<keyword evidence="7" id="KW-0829">Tyrosine-protein kinase</keyword>
<dbReference type="InterPro" id="IPR005702">
    <property type="entry name" value="Wzc-like_C"/>
</dbReference>
<evidence type="ECO:0000256" key="1">
    <source>
        <dbReference type="ARBA" id="ARBA00007316"/>
    </source>
</evidence>
<dbReference type="EC" id="2.7.10.2" evidence="2"/>
<evidence type="ECO:0000256" key="4">
    <source>
        <dbReference type="ARBA" id="ARBA00022741"/>
    </source>
</evidence>
<gene>
    <name evidence="10" type="ORF">EJQ19_18615</name>
</gene>
<accession>A0A430JAN0</accession>
<evidence type="ECO:0000256" key="8">
    <source>
        <dbReference type="ARBA" id="ARBA00051245"/>
    </source>
</evidence>
<sequence length="226" mass="24775">MSMLLKPKRDLVSNLKPMSRVSEAYRSLRTKILFLAANESIKTIVLTSSNTKEGKTLTAANLAVAFAQENKRVLLIDADIRNPGIHQMFHKSNFTGLTNILSNKAKVLEAIVRTDVPNLSILTSGSSPTLPSELLTFSKMSALIEQVADLYDFILIDSPPAFAAADSQILASLSDGIVFVVRQGKVKRQIIRKDIQTLRQLGGQVLGVVLNNAKLGRSNSSNYYRC</sequence>
<dbReference type="InterPro" id="IPR027417">
    <property type="entry name" value="P-loop_NTPase"/>
</dbReference>
<evidence type="ECO:0000256" key="2">
    <source>
        <dbReference type="ARBA" id="ARBA00011903"/>
    </source>
</evidence>
<proteinExistence type="inferred from homology"/>
<evidence type="ECO:0000313" key="10">
    <source>
        <dbReference type="EMBL" id="RTE08109.1"/>
    </source>
</evidence>
<evidence type="ECO:0000256" key="5">
    <source>
        <dbReference type="ARBA" id="ARBA00022777"/>
    </source>
</evidence>
<dbReference type="PANTHER" id="PTHR32309:SF13">
    <property type="entry name" value="FERRIC ENTEROBACTIN TRANSPORT PROTEIN FEPE"/>
    <property type="match status" value="1"/>
</dbReference>
<comment type="similarity">
    <text evidence="1">Belongs to the CpsD/CapB family.</text>
</comment>
<comment type="caution">
    <text evidence="10">The sequence shown here is derived from an EMBL/GenBank/DDBJ whole genome shotgun (WGS) entry which is preliminary data.</text>
</comment>
<name>A0A430JAN0_9BACL</name>
<comment type="catalytic activity">
    <reaction evidence="8">
        <text>L-tyrosyl-[protein] + ATP = O-phospho-L-tyrosyl-[protein] + ADP + H(+)</text>
        <dbReference type="Rhea" id="RHEA:10596"/>
        <dbReference type="Rhea" id="RHEA-COMP:10136"/>
        <dbReference type="Rhea" id="RHEA-COMP:20101"/>
        <dbReference type="ChEBI" id="CHEBI:15378"/>
        <dbReference type="ChEBI" id="CHEBI:30616"/>
        <dbReference type="ChEBI" id="CHEBI:46858"/>
        <dbReference type="ChEBI" id="CHEBI:61978"/>
        <dbReference type="ChEBI" id="CHEBI:456216"/>
        <dbReference type="EC" id="2.7.10.2"/>
    </reaction>
</comment>
<organism evidence="10 11">
    <name type="scientific">Paenibacillus whitsoniae</name>
    <dbReference type="NCBI Taxonomy" id="2496558"/>
    <lineage>
        <taxon>Bacteria</taxon>
        <taxon>Bacillati</taxon>
        <taxon>Bacillota</taxon>
        <taxon>Bacilli</taxon>
        <taxon>Bacillales</taxon>
        <taxon>Paenibacillaceae</taxon>
        <taxon>Paenibacillus</taxon>
    </lineage>
</organism>
<dbReference type="SUPFAM" id="SSF52540">
    <property type="entry name" value="P-loop containing nucleoside triphosphate hydrolases"/>
    <property type="match status" value="1"/>
</dbReference>
<dbReference type="InterPro" id="IPR050445">
    <property type="entry name" value="Bact_polysacc_biosynth/exp"/>
</dbReference>
<keyword evidence="6" id="KW-0067">ATP-binding</keyword>
<dbReference type="CDD" id="cd05387">
    <property type="entry name" value="BY-kinase"/>
    <property type="match status" value="1"/>
</dbReference>
<evidence type="ECO:0000256" key="3">
    <source>
        <dbReference type="ARBA" id="ARBA00022679"/>
    </source>
</evidence>
<feature type="domain" description="AAA" evidence="9">
    <location>
        <begin position="44"/>
        <end position="183"/>
    </location>
</feature>
<evidence type="ECO:0000259" key="9">
    <source>
        <dbReference type="Pfam" id="PF13614"/>
    </source>
</evidence>
<dbReference type="FunFam" id="3.40.50.300:FF:000527">
    <property type="entry name" value="Tyrosine-protein kinase etk"/>
    <property type="match status" value="1"/>
</dbReference>
<dbReference type="PANTHER" id="PTHR32309">
    <property type="entry name" value="TYROSINE-PROTEIN KINASE"/>
    <property type="match status" value="1"/>
</dbReference>
<protein>
    <recommendedName>
        <fullName evidence="2">non-specific protein-tyrosine kinase</fullName>
        <ecNumber evidence="2">2.7.10.2</ecNumber>
    </recommendedName>
</protein>
<dbReference type="GO" id="GO:0005886">
    <property type="term" value="C:plasma membrane"/>
    <property type="evidence" value="ECO:0007669"/>
    <property type="project" value="UniProtKB-ARBA"/>
</dbReference>
<dbReference type="Proteomes" id="UP000276128">
    <property type="component" value="Unassembled WGS sequence"/>
</dbReference>
<evidence type="ECO:0000256" key="6">
    <source>
        <dbReference type="ARBA" id="ARBA00022840"/>
    </source>
</evidence>
<dbReference type="InterPro" id="IPR025669">
    <property type="entry name" value="AAA_dom"/>
</dbReference>
<keyword evidence="4" id="KW-0547">Nucleotide-binding</keyword>
<dbReference type="GO" id="GO:0005524">
    <property type="term" value="F:ATP binding"/>
    <property type="evidence" value="ECO:0007669"/>
    <property type="project" value="UniProtKB-KW"/>
</dbReference>
<dbReference type="Gene3D" id="3.40.50.300">
    <property type="entry name" value="P-loop containing nucleotide triphosphate hydrolases"/>
    <property type="match status" value="1"/>
</dbReference>
<dbReference type="AlphaFoldDB" id="A0A430JAN0"/>
<reference evidence="10 11" key="1">
    <citation type="submission" date="2018-12" db="EMBL/GenBank/DDBJ databases">
        <title>Bacillus ochoae sp. nov., Paenibacillus whitsoniae sp. nov., Paenibacillus spiritus sp. nov. Isolated from the Mars Exploration Rover during spacecraft assembly.</title>
        <authorList>
            <person name="Seuylemezian A."/>
            <person name="Vaishampayan P."/>
        </authorList>
    </citation>
    <scope>NUCLEOTIDE SEQUENCE [LARGE SCALE GENOMIC DNA]</scope>
    <source>
        <strain evidence="10 11">MER 54</strain>
    </source>
</reference>
<evidence type="ECO:0000313" key="11">
    <source>
        <dbReference type="Proteomes" id="UP000276128"/>
    </source>
</evidence>
<dbReference type="Pfam" id="PF13614">
    <property type="entry name" value="AAA_31"/>
    <property type="match status" value="1"/>
</dbReference>
<dbReference type="GO" id="GO:0004715">
    <property type="term" value="F:non-membrane spanning protein tyrosine kinase activity"/>
    <property type="evidence" value="ECO:0007669"/>
    <property type="project" value="UniProtKB-EC"/>
</dbReference>
<keyword evidence="5 10" id="KW-0418">Kinase</keyword>
<dbReference type="RefSeq" id="WP_126142746.1">
    <property type="nucleotide sequence ID" value="NZ_RXHU01000056.1"/>
</dbReference>
<keyword evidence="11" id="KW-1185">Reference proteome</keyword>
<evidence type="ECO:0000256" key="7">
    <source>
        <dbReference type="ARBA" id="ARBA00023137"/>
    </source>
</evidence>
<keyword evidence="3" id="KW-0808">Transferase</keyword>
<dbReference type="NCBIfam" id="TIGR01007">
    <property type="entry name" value="eps_fam"/>
    <property type="match status" value="1"/>
</dbReference>